<dbReference type="InterPro" id="IPR007867">
    <property type="entry name" value="GMC_OxRtase_C"/>
</dbReference>
<dbReference type="PIRSF" id="PIRSF000137">
    <property type="entry name" value="Alcohol_oxidase"/>
    <property type="match status" value="1"/>
</dbReference>
<evidence type="ECO:0008006" key="6">
    <source>
        <dbReference type="Google" id="ProtNLM"/>
    </source>
</evidence>
<feature type="domain" description="Glucose-methanol-choline oxidoreductase N-terminal" evidence="2">
    <location>
        <begin position="57"/>
        <end position="354"/>
    </location>
</feature>
<dbReference type="SUPFAM" id="SSF51905">
    <property type="entry name" value="FAD/NAD(P)-binding domain"/>
    <property type="match status" value="1"/>
</dbReference>
<sequence>MAVALGVVTAALKTAVSVIGFKLWFLPTLFATLAYYNYDIFDPESRPINVRTLRPEYDFIIVGAGSAGSVLASRLSEVPGWSVLLLEAGGDEPEIADVPILSLYLHKSRLDWGYRSQPQPGACQAMEDQRCIWTRGKVMGGSSVLNTMLYIRGNRRDFDQWESLGNPGWGYEDVLPYFKKSQDQRNPYLARNTRYHATGGYLTVQDAPWGTPLGPAFIQAGVEMGYDHIDVNGANQTGFAFFQYTMRRGSRCSTSKAFLRPVRLRKNLDIAMLSHVTKVLVHPKTRRAYGVELVRNRATHTVLAKKEVILSAGTVNSAQLLMLSGVGPAKHLQEMGIPVVQDSPGVGQNVMDHIAAGAVAFLVDPPVSLIVDRVMNLNTALKYAYEGSGPLTSSVGIEVVAFVNTKYANASDDWPDIEFMMMASSTSSDARQTRHAHGITQKFYDEVFGNITGRDVFGIFPMILRPKSRGYLKLRSKNPMEYPLIFPNYLTHPNDVAVMREGVKTALAVGETTAMRRFGARFHRVKLPNCRHLPDFTDEYWECFVRQYTLTIYHMSGSVKMGPASDPSAVVDPELRVYGVTGLRVVDASIMPTITNGNINAPVIMIAEKAADLIKAAWLPPASRQRPSAS</sequence>
<dbReference type="Proteomes" id="UP001159363">
    <property type="component" value="Chromosome 10"/>
</dbReference>
<reference evidence="4 5" key="1">
    <citation type="submission" date="2023-02" db="EMBL/GenBank/DDBJ databases">
        <title>LHISI_Scaffold_Assembly.</title>
        <authorList>
            <person name="Stuart O.P."/>
            <person name="Cleave R."/>
            <person name="Magrath M.J.L."/>
            <person name="Mikheyev A.S."/>
        </authorList>
    </citation>
    <scope>NUCLEOTIDE SEQUENCE [LARGE SCALE GENOMIC DNA]</scope>
    <source>
        <strain evidence="4">Daus_M_001</strain>
        <tissue evidence="4">Leg muscle</tissue>
    </source>
</reference>
<evidence type="ECO:0000313" key="5">
    <source>
        <dbReference type="Proteomes" id="UP001159363"/>
    </source>
</evidence>
<dbReference type="InterPro" id="IPR036188">
    <property type="entry name" value="FAD/NAD-bd_sf"/>
</dbReference>
<feature type="domain" description="Glucose-methanol-choline oxidoreductase C-terminal" evidence="3">
    <location>
        <begin position="466"/>
        <end position="607"/>
    </location>
</feature>
<dbReference type="Pfam" id="PF00732">
    <property type="entry name" value="GMC_oxred_N"/>
    <property type="match status" value="1"/>
</dbReference>
<dbReference type="Gene3D" id="3.50.50.60">
    <property type="entry name" value="FAD/NAD(P)-binding domain"/>
    <property type="match status" value="1"/>
</dbReference>
<dbReference type="InterPro" id="IPR012132">
    <property type="entry name" value="GMC_OxRdtase"/>
</dbReference>
<dbReference type="Gene3D" id="3.30.560.10">
    <property type="entry name" value="Glucose Oxidase, domain 3"/>
    <property type="match status" value="1"/>
</dbReference>
<dbReference type="PANTHER" id="PTHR11552">
    <property type="entry name" value="GLUCOSE-METHANOL-CHOLINE GMC OXIDOREDUCTASE"/>
    <property type="match status" value="1"/>
</dbReference>
<dbReference type="SUPFAM" id="SSF54373">
    <property type="entry name" value="FAD-linked reductases, C-terminal domain"/>
    <property type="match status" value="1"/>
</dbReference>
<dbReference type="InterPro" id="IPR000172">
    <property type="entry name" value="GMC_OxRdtase_N"/>
</dbReference>
<evidence type="ECO:0000313" key="4">
    <source>
        <dbReference type="EMBL" id="KAJ8873255.1"/>
    </source>
</evidence>
<dbReference type="EMBL" id="JARBHB010000011">
    <property type="protein sequence ID" value="KAJ8873255.1"/>
    <property type="molecule type" value="Genomic_DNA"/>
</dbReference>
<proteinExistence type="inferred from homology"/>
<evidence type="ECO:0000256" key="1">
    <source>
        <dbReference type="ARBA" id="ARBA00010790"/>
    </source>
</evidence>
<accession>A0ABQ9GMJ7</accession>
<organism evidence="4 5">
    <name type="scientific">Dryococelus australis</name>
    <dbReference type="NCBI Taxonomy" id="614101"/>
    <lineage>
        <taxon>Eukaryota</taxon>
        <taxon>Metazoa</taxon>
        <taxon>Ecdysozoa</taxon>
        <taxon>Arthropoda</taxon>
        <taxon>Hexapoda</taxon>
        <taxon>Insecta</taxon>
        <taxon>Pterygota</taxon>
        <taxon>Neoptera</taxon>
        <taxon>Polyneoptera</taxon>
        <taxon>Phasmatodea</taxon>
        <taxon>Verophasmatodea</taxon>
        <taxon>Anareolatae</taxon>
        <taxon>Phasmatidae</taxon>
        <taxon>Eurycanthinae</taxon>
        <taxon>Dryococelus</taxon>
    </lineage>
</organism>
<keyword evidence="5" id="KW-1185">Reference proteome</keyword>
<gene>
    <name evidence="4" type="ORF">PR048_026889</name>
</gene>
<comment type="caution">
    <text evidence="4">The sequence shown here is derived from an EMBL/GenBank/DDBJ whole genome shotgun (WGS) entry which is preliminary data.</text>
</comment>
<name>A0ABQ9GMJ7_9NEOP</name>
<comment type="similarity">
    <text evidence="1">Belongs to the GMC oxidoreductase family.</text>
</comment>
<dbReference type="PANTHER" id="PTHR11552:SF154">
    <property type="entry name" value="FI04917P"/>
    <property type="match status" value="1"/>
</dbReference>
<evidence type="ECO:0000259" key="2">
    <source>
        <dbReference type="Pfam" id="PF00732"/>
    </source>
</evidence>
<dbReference type="Pfam" id="PF05199">
    <property type="entry name" value="GMC_oxred_C"/>
    <property type="match status" value="1"/>
</dbReference>
<protein>
    <recommendedName>
        <fullName evidence="6">Glucose dehydrogenase [FAD, quinone]</fullName>
    </recommendedName>
</protein>
<evidence type="ECO:0000259" key="3">
    <source>
        <dbReference type="Pfam" id="PF05199"/>
    </source>
</evidence>